<organism evidence="9 10">
    <name type="scientific">Mesomycoplasma conjunctivae (strain ATCC 25834 / NCTC 10147 / HRC/581)</name>
    <name type="common">Mycoplasma conjunctivae</name>
    <dbReference type="NCBI Taxonomy" id="572263"/>
    <lineage>
        <taxon>Bacteria</taxon>
        <taxon>Bacillati</taxon>
        <taxon>Mycoplasmatota</taxon>
        <taxon>Mycoplasmoidales</taxon>
        <taxon>Metamycoplasmataceae</taxon>
        <taxon>Mesomycoplasma</taxon>
    </lineage>
</organism>
<dbReference type="Proteomes" id="UP000001491">
    <property type="component" value="Chromosome"/>
</dbReference>
<feature type="region of interest" description="Domain II" evidence="6">
    <location>
        <begin position="62"/>
        <end position="139"/>
    </location>
</feature>
<protein>
    <recommendedName>
        <fullName evidence="6">Holliday junction branch migration complex subunit RuvA</fullName>
    </recommendedName>
</protein>
<keyword evidence="5 6" id="KW-0234">DNA repair</keyword>
<dbReference type="GO" id="GO:0005524">
    <property type="term" value="F:ATP binding"/>
    <property type="evidence" value="ECO:0007669"/>
    <property type="project" value="InterPro"/>
</dbReference>
<reference evidence="10" key="1">
    <citation type="journal article" date="2009" name="BMC Bioinformatics">
        <title>The Mycoplasma conjunctivae genome sequencing, annotation and analysis.</title>
        <authorList>
            <person name="Calderon-Copete S.P."/>
            <person name="Wigger G."/>
            <person name="Wunderlin C."/>
            <person name="Schmidheini T."/>
            <person name="Frey J."/>
            <person name="Quail M.A."/>
            <person name="Falquet L."/>
        </authorList>
    </citation>
    <scope>NUCLEOTIDE SEQUENCE [LARGE SCALE GENOMIC DNA]</scope>
    <source>
        <strain evidence="10">ATCC 25834 / NCTC 10147 / HRC/581</strain>
    </source>
</reference>
<keyword evidence="2 6" id="KW-0227">DNA damage</keyword>
<dbReference type="eggNOG" id="COG0632">
    <property type="taxonomic scope" value="Bacteria"/>
</dbReference>
<evidence type="ECO:0000256" key="5">
    <source>
        <dbReference type="ARBA" id="ARBA00023204"/>
    </source>
</evidence>
<evidence type="ECO:0000256" key="2">
    <source>
        <dbReference type="ARBA" id="ARBA00022763"/>
    </source>
</evidence>
<comment type="subcellular location">
    <subcellularLocation>
        <location evidence="6">Cytoplasm</location>
    </subcellularLocation>
</comment>
<feature type="domain" description="DNA helicase Holliday junction RuvA type" evidence="7">
    <location>
        <begin position="4"/>
        <end position="59"/>
    </location>
</feature>
<dbReference type="SUPFAM" id="SSF47781">
    <property type="entry name" value="RuvA domain 2-like"/>
    <property type="match status" value="1"/>
</dbReference>
<comment type="caution">
    <text evidence="6">Lacks conserved residue(s) required for the propagation of feature annotation.</text>
</comment>
<dbReference type="GO" id="GO:0006281">
    <property type="term" value="P:DNA repair"/>
    <property type="evidence" value="ECO:0007669"/>
    <property type="project" value="UniProtKB-UniRule"/>
</dbReference>
<gene>
    <name evidence="6 9" type="primary">ruvA</name>
    <name evidence="9" type="ordered locus">MCJ_002720</name>
</gene>
<keyword evidence="3 6" id="KW-0238">DNA-binding</keyword>
<keyword evidence="1 6" id="KW-0963">Cytoplasm</keyword>
<comment type="similarity">
    <text evidence="6">Belongs to the RuvA family.</text>
</comment>
<dbReference type="GO" id="GO:0006310">
    <property type="term" value="P:DNA recombination"/>
    <property type="evidence" value="ECO:0007669"/>
    <property type="project" value="UniProtKB-UniRule"/>
</dbReference>
<evidence type="ECO:0000256" key="6">
    <source>
        <dbReference type="HAMAP-Rule" id="MF_00031"/>
    </source>
</evidence>
<keyword evidence="4 6" id="KW-0233">DNA recombination</keyword>
<name>C5J671_MESCH</name>
<keyword evidence="9" id="KW-0378">Hydrolase</keyword>
<dbReference type="GO" id="GO:0009378">
    <property type="term" value="F:four-way junction helicase activity"/>
    <property type="evidence" value="ECO:0007669"/>
    <property type="project" value="InterPro"/>
</dbReference>
<dbReference type="GO" id="GO:0048476">
    <property type="term" value="C:Holliday junction resolvase complex"/>
    <property type="evidence" value="ECO:0007669"/>
    <property type="project" value="UniProtKB-UniRule"/>
</dbReference>
<dbReference type="NCBIfam" id="TIGR00084">
    <property type="entry name" value="ruvA"/>
    <property type="match status" value="1"/>
</dbReference>
<comment type="domain">
    <text evidence="6">Has three domains with a flexible linker between the domains II and III and assumes an 'L' shape. Domain III is highly mobile and contacts RuvB.</text>
</comment>
<evidence type="ECO:0000313" key="9">
    <source>
        <dbReference type="EMBL" id="CAT04963.1"/>
    </source>
</evidence>
<evidence type="ECO:0000256" key="3">
    <source>
        <dbReference type="ARBA" id="ARBA00023125"/>
    </source>
</evidence>
<feature type="region of interest" description="Domain III" evidence="6">
    <location>
        <begin position="149"/>
        <end position="217"/>
    </location>
</feature>
<dbReference type="Pfam" id="PF14520">
    <property type="entry name" value="HHH_5"/>
    <property type="match status" value="1"/>
</dbReference>
<dbReference type="GO" id="GO:0009379">
    <property type="term" value="C:Holliday junction helicase complex"/>
    <property type="evidence" value="ECO:0007669"/>
    <property type="project" value="InterPro"/>
</dbReference>
<dbReference type="InterPro" id="IPR010994">
    <property type="entry name" value="RuvA_2-like"/>
</dbReference>
<dbReference type="Pfam" id="PF01330">
    <property type="entry name" value="RuvA_N"/>
    <property type="match status" value="1"/>
</dbReference>
<keyword evidence="10" id="KW-1185">Reference proteome</keyword>
<keyword evidence="9" id="KW-0547">Nucleotide-binding</keyword>
<dbReference type="GO" id="GO:0005737">
    <property type="term" value="C:cytoplasm"/>
    <property type="evidence" value="ECO:0007669"/>
    <property type="project" value="UniProtKB-SubCell"/>
</dbReference>
<comment type="function">
    <text evidence="6">The RuvA-RuvB-RuvC complex processes Holliday junction (HJ) DNA during genetic recombination and DNA repair, while the RuvA-RuvB complex plays an important role in the rescue of blocked DNA replication forks via replication fork reversal (RFR). RuvA specifically binds to HJ cruciform DNA, conferring on it an open structure. The RuvB hexamer acts as an ATP-dependent pump, pulling dsDNA into and through the RuvAB complex. HJ branch migration allows RuvC to scan DNA until it finds its consensus sequence, where it cleaves and resolves the cruciform DNA.</text>
</comment>
<dbReference type="InterPro" id="IPR011114">
    <property type="entry name" value="RuvA_C"/>
</dbReference>
<dbReference type="InterPro" id="IPR013849">
    <property type="entry name" value="DNA_helicase_Holl-junc_RuvA_I"/>
</dbReference>
<dbReference type="KEGG" id="mco:MCJ_002720"/>
<dbReference type="Gene3D" id="1.10.150.20">
    <property type="entry name" value="5' to 3' exonuclease, C-terminal subdomain"/>
    <property type="match status" value="1"/>
</dbReference>
<dbReference type="AlphaFoldDB" id="C5J671"/>
<dbReference type="Pfam" id="PF07499">
    <property type="entry name" value="RuvA_C"/>
    <property type="match status" value="1"/>
</dbReference>
<dbReference type="InterPro" id="IPR000085">
    <property type="entry name" value="RuvA"/>
</dbReference>
<feature type="domain" description="Holliday junction DNA helicase RuvA C-terminal" evidence="8">
    <location>
        <begin position="170"/>
        <end position="210"/>
    </location>
</feature>
<keyword evidence="9" id="KW-0067">ATP-binding</keyword>
<proteinExistence type="inferred from homology"/>
<comment type="subunit">
    <text evidence="6">Homotetramer. Forms an RuvA(8)-RuvB(12)-Holliday junction (HJ) complex. HJ DNA is sandwiched between 2 RuvA tetramers; dsDNA enters through RuvA and exits via RuvB. An RuvB hexamer assembles on each DNA strand where it exits the tetramer. Each RuvB hexamer is contacted by two RuvA subunits (via domain III) on 2 adjacent RuvB subunits; this complex drives branch migration. In the full resolvosome a probable DNA-RuvA(4)-RuvB(12)-RuvC(2) complex forms which resolves the HJ.</text>
</comment>
<sequence>MQIYKIGKIVSKNKNYLILEQAGNGYLIYTPNIERFNRDEKRKIYVYEFENDYSKITYGFDNFKERILFEDLISIQGIGPKTAMIALNIGWQKIIDYIAAGDWKSLSKIQYISDRNAKQIIFEFQKKYTKLIESAKNQTTTQENNTKQADEVIDEHLMQKTLLEQKTAIELEDTLKILGFQKRQINYALANVEPTESFEHLIEEAIKLISNAREFRN</sequence>
<dbReference type="GO" id="GO:0000400">
    <property type="term" value="F:four-way junction DNA binding"/>
    <property type="evidence" value="ECO:0007669"/>
    <property type="project" value="UniProtKB-UniRule"/>
</dbReference>
<dbReference type="HOGENOM" id="CLU_087936_1_1_14"/>
<evidence type="ECO:0000259" key="8">
    <source>
        <dbReference type="Pfam" id="PF07499"/>
    </source>
</evidence>
<evidence type="ECO:0000313" key="10">
    <source>
        <dbReference type="Proteomes" id="UP000001491"/>
    </source>
</evidence>
<dbReference type="EMBL" id="FM864216">
    <property type="protein sequence ID" value="CAT04963.1"/>
    <property type="molecule type" value="Genomic_DNA"/>
</dbReference>
<evidence type="ECO:0000256" key="4">
    <source>
        <dbReference type="ARBA" id="ARBA00023172"/>
    </source>
</evidence>
<dbReference type="HAMAP" id="MF_00031">
    <property type="entry name" value="DNA_HJ_migration_RuvA"/>
    <property type="match status" value="1"/>
</dbReference>
<evidence type="ECO:0000259" key="7">
    <source>
        <dbReference type="Pfam" id="PF01330"/>
    </source>
</evidence>
<accession>C5J671</accession>
<evidence type="ECO:0000256" key="1">
    <source>
        <dbReference type="ARBA" id="ARBA00022490"/>
    </source>
</evidence>
<keyword evidence="9" id="KW-0347">Helicase</keyword>